<dbReference type="InterPro" id="IPR036278">
    <property type="entry name" value="Sialidase_sf"/>
</dbReference>
<dbReference type="Proteomes" id="UP000266313">
    <property type="component" value="Chromosome"/>
</dbReference>
<feature type="signal peptide" evidence="1">
    <location>
        <begin position="1"/>
        <end position="27"/>
    </location>
</feature>
<keyword evidence="1" id="KW-0732">Signal</keyword>
<reference evidence="2 3" key="1">
    <citation type="submission" date="2016-12" db="EMBL/GenBank/DDBJ databases">
        <title>Genome sequencing of Methylocaldum marinum.</title>
        <authorList>
            <person name="Takeuchi M."/>
            <person name="Kamagata Y."/>
            <person name="Hiraoka S."/>
            <person name="Oshima K."/>
            <person name="Hattori M."/>
            <person name="Iwasaki W."/>
        </authorList>
    </citation>
    <scope>NUCLEOTIDE SEQUENCE [LARGE SCALE GENOMIC DNA]</scope>
    <source>
        <strain evidence="2 3">S8</strain>
    </source>
</reference>
<accession>A0A286P3C8</accession>
<organism evidence="2 3">
    <name type="scientific">Methylocaldum marinum</name>
    <dbReference type="NCBI Taxonomy" id="1432792"/>
    <lineage>
        <taxon>Bacteria</taxon>
        <taxon>Pseudomonadati</taxon>
        <taxon>Pseudomonadota</taxon>
        <taxon>Gammaproteobacteria</taxon>
        <taxon>Methylococcales</taxon>
        <taxon>Methylococcaceae</taxon>
        <taxon>Methylocaldum</taxon>
    </lineage>
</organism>
<protein>
    <submittedName>
        <fullName evidence="2">BNR repeat protein</fullName>
    </submittedName>
</protein>
<dbReference type="EMBL" id="AP017928">
    <property type="protein sequence ID" value="BBA32150.1"/>
    <property type="molecule type" value="Genomic_DNA"/>
</dbReference>
<dbReference type="Gene3D" id="2.120.10.10">
    <property type="match status" value="1"/>
</dbReference>
<proteinExistence type="predicted"/>
<dbReference type="CDD" id="cd15482">
    <property type="entry name" value="Sialidase_non-viral"/>
    <property type="match status" value="1"/>
</dbReference>
<dbReference type="KEGG" id="mmai:sS8_0182"/>
<evidence type="ECO:0000256" key="1">
    <source>
        <dbReference type="SAM" id="SignalP"/>
    </source>
</evidence>
<dbReference type="SUPFAM" id="SSF50939">
    <property type="entry name" value="Sialidases"/>
    <property type="match status" value="1"/>
</dbReference>
<dbReference type="RefSeq" id="WP_119627991.1">
    <property type="nucleotide sequence ID" value="NZ_AP017928.1"/>
</dbReference>
<gene>
    <name evidence="2" type="ORF">sS8_0182</name>
</gene>
<evidence type="ECO:0000313" key="3">
    <source>
        <dbReference type="Proteomes" id="UP000266313"/>
    </source>
</evidence>
<feature type="chain" id="PRO_5012696407" evidence="1">
    <location>
        <begin position="28"/>
        <end position="409"/>
    </location>
</feature>
<dbReference type="OrthoDB" id="9764969at2"/>
<sequence>MTTTHSSISHFFAVLLLAWLAVTPASASEAHVREIDIPAAEGSRQHHLTELDRGRLLLSWVEGKKPSNRFRFAVRERGAWSEPRTVVDSRDKFAAPPFVIGLKDGTLAAAWMIHPERAKDRYAADIHVSTSRDGGRHWSKPQRPYPAVARIYDAQMSAAPLENGGFALVWTDRRQPGVYRLMATLIGADGRASAEKTLDPDVCSCCETHTAANGNTLLTTYRDHLAGEVRDIAVTRWNSEGIRSSGVVHADGWVIEGCPSNGPVVASKGAQTVVAWFTAADGVGRVKAAFSADQGAHFDKPVELGTDANGYVDAQLLEDGSAIVAWRGRSGPDEELRIARVRPDGTVLGRTSLHRGGFPRWPSRHLSLAQAGGEIYVAWTDAARQRVRLVETPTAAVAAEAEDVQVAKR</sequence>
<dbReference type="AlphaFoldDB" id="A0A286P3C8"/>
<keyword evidence="3" id="KW-1185">Reference proteome</keyword>
<evidence type="ECO:0000313" key="2">
    <source>
        <dbReference type="EMBL" id="BBA32150.1"/>
    </source>
</evidence>
<name>A0A286P3C8_9GAMM</name>